<reference evidence="1" key="1">
    <citation type="journal article" date="2014" name="Front. Microbiol.">
        <title>High frequency of phylogenetically diverse reductive dehalogenase-homologous genes in deep subseafloor sedimentary metagenomes.</title>
        <authorList>
            <person name="Kawai M."/>
            <person name="Futagami T."/>
            <person name="Toyoda A."/>
            <person name="Takaki Y."/>
            <person name="Nishi S."/>
            <person name="Hori S."/>
            <person name="Arai W."/>
            <person name="Tsubouchi T."/>
            <person name="Morono Y."/>
            <person name="Uchiyama I."/>
            <person name="Ito T."/>
            <person name="Fujiyama A."/>
            <person name="Inagaki F."/>
            <person name="Takami H."/>
        </authorList>
    </citation>
    <scope>NUCLEOTIDE SEQUENCE</scope>
    <source>
        <strain evidence="1">Expedition CK06-06</strain>
    </source>
</reference>
<protein>
    <submittedName>
        <fullName evidence="1">Uncharacterized protein</fullName>
    </submittedName>
</protein>
<sequence>TASINAYLTALDSAEVEYIDGLGFVANGIMHTDDGGIAEQMINKTGAASVKGNMVSADHTVENAVHLSEQEEPDPIGIVYEAGVADGELCWVTITGKAQVYFIGNSVVGDFARGFVAADSGYVAGQALSEEVPSTPFATDKHFYEIGHVLESRTGAGLALVNLHFN</sequence>
<name>X1BAK2_9ZZZZ</name>
<accession>X1BAK2</accession>
<proteinExistence type="predicted"/>
<comment type="caution">
    <text evidence="1">The sequence shown here is derived from an EMBL/GenBank/DDBJ whole genome shotgun (WGS) entry which is preliminary data.</text>
</comment>
<organism evidence="1">
    <name type="scientific">marine sediment metagenome</name>
    <dbReference type="NCBI Taxonomy" id="412755"/>
    <lineage>
        <taxon>unclassified sequences</taxon>
        <taxon>metagenomes</taxon>
        <taxon>ecological metagenomes</taxon>
    </lineage>
</organism>
<gene>
    <name evidence="1" type="ORF">S01H4_44549</name>
</gene>
<feature type="non-terminal residue" evidence="1">
    <location>
        <position position="1"/>
    </location>
</feature>
<evidence type="ECO:0000313" key="1">
    <source>
        <dbReference type="EMBL" id="GAG92110.1"/>
    </source>
</evidence>
<dbReference type="EMBL" id="BART01024711">
    <property type="protein sequence ID" value="GAG92110.1"/>
    <property type="molecule type" value="Genomic_DNA"/>
</dbReference>
<dbReference type="AlphaFoldDB" id="X1BAK2"/>